<proteinExistence type="predicted"/>
<evidence type="ECO:0000313" key="2">
    <source>
        <dbReference type="Proteomes" id="UP000593576"/>
    </source>
</evidence>
<sequence length="60" mass="6989">MENNFDKLPSDATKEVIQQYTQAFIMRLLGGILMPDKSRILVHVRWLLHLVDFSECVKLS</sequence>
<dbReference type="AlphaFoldDB" id="A0A7J9L4D4"/>
<dbReference type="EMBL" id="JABFAF010000004">
    <property type="protein sequence ID" value="MBA0853570.1"/>
    <property type="molecule type" value="Genomic_DNA"/>
</dbReference>
<accession>A0A7J9L4D4</accession>
<reference evidence="1 2" key="1">
    <citation type="journal article" date="2019" name="Genome Biol. Evol.">
        <title>Insights into the evolution of the New World diploid cottons (Gossypium, subgenus Houzingenia) based on genome sequencing.</title>
        <authorList>
            <person name="Grover C.E."/>
            <person name="Arick M.A. 2nd"/>
            <person name="Thrash A."/>
            <person name="Conover J.L."/>
            <person name="Sanders W.S."/>
            <person name="Peterson D.G."/>
            <person name="Frelichowski J.E."/>
            <person name="Scheffler J.A."/>
            <person name="Scheffler B.E."/>
            <person name="Wendel J.F."/>
        </authorList>
    </citation>
    <scope>NUCLEOTIDE SEQUENCE [LARGE SCALE GENOMIC DNA]</scope>
    <source>
        <strain evidence="1">1</strain>
        <tissue evidence="1">Leaf</tissue>
    </source>
</reference>
<keyword evidence="2" id="KW-1185">Reference proteome</keyword>
<name>A0A7J9L4D4_GOSSC</name>
<dbReference type="OrthoDB" id="999500at2759"/>
<dbReference type="Proteomes" id="UP000593576">
    <property type="component" value="Unassembled WGS sequence"/>
</dbReference>
<comment type="caution">
    <text evidence="1">The sequence shown here is derived from an EMBL/GenBank/DDBJ whole genome shotgun (WGS) entry which is preliminary data.</text>
</comment>
<protein>
    <submittedName>
        <fullName evidence="1">Uncharacterized protein</fullName>
    </submittedName>
</protein>
<organism evidence="1 2">
    <name type="scientific">Gossypium schwendimanii</name>
    <name type="common">Cotton</name>
    <dbReference type="NCBI Taxonomy" id="34291"/>
    <lineage>
        <taxon>Eukaryota</taxon>
        <taxon>Viridiplantae</taxon>
        <taxon>Streptophyta</taxon>
        <taxon>Embryophyta</taxon>
        <taxon>Tracheophyta</taxon>
        <taxon>Spermatophyta</taxon>
        <taxon>Magnoliopsida</taxon>
        <taxon>eudicotyledons</taxon>
        <taxon>Gunneridae</taxon>
        <taxon>Pentapetalae</taxon>
        <taxon>rosids</taxon>
        <taxon>malvids</taxon>
        <taxon>Malvales</taxon>
        <taxon>Malvaceae</taxon>
        <taxon>Malvoideae</taxon>
        <taxon>Gossypium</taxon>
    </lineage>
</organism>
<gene>
    <name evidence="1" type="ORF">Goshw_019253</name>
</gene>
<evidence type="ECO:0000313" key="1">
    <source>
        <dbReference type="EMBL" id="MBA0853570.1"/>
    </source>
</evidence>